<dbReference type="Pfam" id="PF02566">
    <property type="entry name" value="OsmC"/>
    <property type="match status" value="1"/>
</dbReference>
<sequence length="142" mass="15302">MSRREVRLERTSSGNYRATSPDGVSVEVGQDEGVMSPVELLLAALGACSAIDVDTVMSRRGEPDSFEVLVAGEKVTDETGGVRMSELSVDFRLDYGQGEAGQQAERLVPRLVRASHEKDCTVSRTIELGTPVTMTVDGRPTD</sequence>
<evidence type="ECO:0000313" key="3">
    <source>
        <dbReference type="Proteomes" id="UP001597326"/>
    </source>
</evidence>
<dbReference type="GO" id="GO:0004601">
    <property type="term" value="F:peroxidase activity"/>
    <property type="evidence" value="ECO:0007669"/>
    <property type="project" value="UniProtKB-KW"/>
</dbReference>
<keyword evidence="2" id="KW-0560">Oxidoreductase</keyword>
<gene>
    <name evidence="2" type="ORF">ACFSCS_13440</name>
</gene>
<protein>
    <submittedName>
        <fullName evidence="2">OsmC family protein</fullName>
        <ecNumber evidence="2">1.11.1.-</ecNumber>
    </submittedName>
</protein>
<evidence type="ECO:0000256" key="1">
    <source>
        <dbReference type="SAM" id="MobiDB-lite"/>
    </source>
</evidence>
<dbReference type="Proteomes" id="UP001597326">
    <property type="component" value="Unassembled WGS sequence"/>
</dbReference>
<feature type="compositionally biased region" description="Basic and acidic residues" evidence="1">
    <location>
        <begin position="1"/>
        <end position="10"/>
    </location>
</feature>
<evidence type="ECO:0000313" key="2">
    <source>
        <dbReference type="EMBL" id="MFD1891178.1"/>
    </source>
</evidence>
<keyword evidence="3" id="KW-1185">Reference proteome</keyword>
<keyword evidence="2" id="KW-0575">Peroxidase</keyword>
<dbReference type="RefSeq" id="WP_343875401.1">
    <property type="nucleotide sequence ID" value="NZ_BAAAIX010000033.1"/>
</dbReference>
<feature type="region of interest" description="Disordered" evidence="1">
    <location>
        <begin position="1"/>
        <end position="28"/>
    </location>
</feature>
<dbReference type="EC" id="1.11.1.-" evidence="2"/>
<name>A0ABW4RXW2_9ACTN</name>
<dbReference type="InterPro" id="IPR003718">
    <property type="entry name" value="OsmC/Ohr_fam"/>
</dbReference>
<dbReference type="EMBL" id="JBHUFZ010000032">
    <property type="protein sequence ID" value="MFD1891178.1"/>
    <property type="molecule type" value="Genomic_DNA"/>
</dbReference>
<organism evidence="2 3">
    <name type="scientific">Luteococcus peritonei</name>
    <dbReference type="NCBI Taxonomy" id="88874"/>
    <lineage>
        <taxon>Bacteria</taxon>
        <taxon>Bacillati</taxon>
        <taxon>Actinomycetota</taxon>
        <taxon>Actinomycetes</taxon>
        <taxon>Propionibacteriales</taxon>
        <taxon>Propionibacteriaceae</taxon>
        <taxon>Luteococcus</taxon>
    </lineage>
</organism>
<reference evidence="3" key="1">
    <citation type="journal article" date="2019" name="Int. J. Syst. Evol. Microbiol.">
        <title>The Global Catalogue of Microorganisms (GCM) 10K type strain sequencing project: providing services to taxonomists for standard genome sequencing and annotation.</title>
        <authorList>
            <consortium name="The Broad Institute Genomics Platform"/>
            <consortium name="The Broad Institute Genome Sequencing Center for Infectious Disease"/>
            <person name="Wu L."/>
            <person name="Ma J."/>
        </authorList>
    </citation>
    <scope>NUCLEOTIDE SEQUENCE [LARGE SCALE GENOMIC DNA]</scope>
    <source>
        <strain evidence="3">CAIM 431</strain>
    </source>
</reference>
<dbReference type="SUPFAM" id="SSF82784">
    <property type="entry name" value="OsmC-like"/>
    <property type="match status" value="1"/>
</dbReference>
<dbReference type="Gene3D" id="3.30.300.20">
    <property type="match status" value="1"/>
</dbReference>
<accession>A0ABW4RXW2</accession>
<dbReference type="InterPro" id="IPR015946">
    <property type="entry name" value="KH_dom-like_a/b"/>
</dbReference>
<proteinExistence type="predicted"/>
<dbReference type="InterPro" id="IPR036102">
    <property type="entry name" value="OsmC/Ohrsf"/>
</dbReference>
<comment type="caution">
    <text evidence="2">The sequence shown here is derived from an EMBL/GenBank/DDBJ whole genome shotgun (WGS) entry which is preliminary data.</text>
</comment>